<keyword evidence="3" id="KW-0808">Transferase</keyword>
<dbReference type="GO" id="GO:0016740">
    <property type="term" value="F:transferase activity"/>
    <property type="evidence" value="ECO:0007669"/>
    <property type="project" value="UniProtKB-KW"/>
</dbReference>
<evidence type="ECO:0000256" key="1">
    <source>
        <dbReference type="SAM" id="Coils"/>
    </source>
</evidence>
<accession>A0A940X0R6</accession>
<gene>
    <name evidence="3" type="ORF">J7W16_18675</name>
</gene>
<evidence type="ECO:0000313" key="4">
    <source>
        <dbReference type="Proteomes" id="UP000678228"/>
    </source>
</evidence>
<organism evidence="3 4">
    <name type="scientific">Halalkalibacter suaedae</name>
    <dbReference type="NCBI Taxonomy" id="2822140"/>
    <lineage>
        <taxon>Bacteria</taxon>
        <taxon>Bacillati</taxon>
        <taxon>Bacillota</taxon>
        <taxon>Bacilli</taxon>
        <taxon>Bacillales</taxon>
        <taxon>Bacillaceae</taxon>
        <taxon>Halalkalibacter</taxon>
    </lineage>
</organism>
<keyword evidence="1" id="KW-0175">Coiled coil</keyword>
<comment type="caution">
    <text evidence="3">The sequence shown here is derived from an EMBL/GenBank/DDBJ whole genome shotgun (WGS) entry which is preliminary data.</text>
</comment>
<keyword evidence="4" id="KW-1185">Reference proteome</keyword>
<feature type="coiled-coil region" evidence="1">
    <location>
        <begin position="361"/>
        <end position="388"/>
    </location>
</feature>
<evidence type="ECO:0000313" key="3">
    <source>
        <dbReference type="EMBL" id="MBP3953151.1"/>
    </source>
</evidence>
<proteinExistence type="predicted"/>
<dbReference type="EMBL" id="JAGKSQ010000010">
    <property type="protein sequence ID" value="MBP3953151.1"/>
    <property type="molecule type" value="Genomic_DNA"/>
</dbReference>
<dbReference type="RefSeq" id="WP_210599007.1">
    <property type="nucleotide sequence ID" value="NZ_JAGKSQ010000010.1"/>
</dbReference>
<reference evidence="3" key="1">
    <citation type="submission" date="2021-03" db="EMBL/GenBank/DDBJ databases">
        <title>Bacillus suaedae sp. nov., isolated from Suaeda aralocaspica.</title>
        <authorList>
            <person name="Lei R.F.R."/>
        </authorList>
    </citation>
    <scope>NUCLEOTIDE SEQUENCE</scope>
    <source>
        <strain evidence="3">YZJH907-2</strain>
    </source>
</reference>
<dbReference type="Proteomes" id="UP000678228">
    <property type="component" value="Unassembled WGS sequence"/>
</dbReference>
<feature type="domain" description="Polysaccharide pyruvyl transferase" evidence="2">
    <location>
        <begin position="13"/>
        <end position="331"/>
    </location>
</feature>
<dbReference type="PANTHER" id="PTHR36836:SF1">
    <property type="entry name" value="COLANIC ACID BIOSYNTHESIS PROTEIN WCAK"/>
    <property type="match status" value="1"/>
</dbReference>
<dbReference type="PANTHER" id="PTHR36836">
    <property type="entry name" value="COLANIC ACID BIOSYNTHESIS PROTEIN WCAK"/>
    <property type="match status" value="1"/>
</dbReference>
<protein>
    <submittedName>
        <fullName evidence="3">Polysaccharide pyruvyl transferase family protein</fullName>
    </submittedName>
</protein>
<dbReference type="AlphaFoldDB" id="A0A940X0R6"/>
<sequence>MKVIFISRYGSKNLGDELIVRELEKLLNDYVEEIYRFDFNLSSYGSLDESFDYSPHHPQSIKASNFINNLYRKHLRKTYLISVLRDYFNKKKAIKNKNLISYRKKIEEVDALIIGGGNAIFDTERSSSSAFYFGLMLKEAKKKGKPIFVINVGIGPFQTKSQINKTIEVLDMANYVTVRDRKSYDLVSELNKGQNKLFQTVDPVIFLQNNDKQESEIKTIGVNVMDIRLADYTDEIYEKYLLNLKKIINHYLENSKYNISVFCTEKLDVKAIEDLKLYMNIDSSRLEFINFMNLKNTLLLFDKLDFLVGTRMHSTIVALSQNIPFIGVSWQQKVTEFFKLTGFEENMVTLHELISDYSCAIKRTNELLRDYSKNKSKMKEKKKELKLMYNINIEVLEEIKSSIKYDK</sequence>
<name>A0A940X0R6_9BACI</name>
<dbReference type="InterPro" id="IPR007345">
    <property type="entry name" value="Polysacch_pyruvyl_Trfase"/>
</dbReference>
<evidence type="ECO:0000259" key="2">
    <source>
        <dbReference type="Pfam" id="PF04230"/>
    </source>
</evidence>
<dbReference type="Pfam" id="PF04230">
    <property type="entry name" value="PS_pyruv_trans"/>
    <property type="match status" value="1"/>
</dbReference>